<keyword evidence="1" id="KW-0472">Membrane</keyword>
<keyword evidence="2" id="KW-1185">Reference proteome</keyword>
<name>A0A0N5A9G9_9BILA</name>
<evidence type="ECO:0000313" key="2">
    <source>
        <dbReference type="Proteomes" id="UP000046393"/>
    </source>
</evidence>
<keyword evidence="1" id="KW-0812">Transmembrane</keyword>
<dbReference type="STRING" id="451379.A0A0N5A9G9"/>
<sequence length="293" mass="33083">MVSNRCGALFLELSLDILHKGTTTEDVCYHLVHEVEIFAPKTTLHCTKFEDAVVQVDFISSDINNNVTVLKDIFKLRLHSSSAESAVIRSIQRIAERDSANVLVWDSIVLKPSNEMFSETGRLATTNQLLVVVILVLILALLMLLTGCVFKCSEWMYVKSRFVRRSALRQQQQLSPHIYYTQPLSQKLYKVPTGDKKPFFVESVCYPVGQWYSLQSFDGGLSDEVRDNEVNVRILEKLKDIAEESNDVEKFKESRKQMNCVNSVCCVSSRIRYGEHLQLPDAADVVGGAAVTL</sequence>
<feature type="transmembrane region" description="Helical" evidence="1">
    <location>
        <begin position="129"/>
        <end position="150"/>
    </location>
</feature>
<dbReference type="WBParaSite" id="SMUV_0000074801-mRNA-1">
    <property type="protein sequence ID" value="SMUV_0000074801-mRNA-1"/>
    <property type="gene ID" value="SMUV_0000074801"/>
</dbReference>
<evidence type="ECO:0000313" key="3">
    <source>
        <dbReference type="WBParaSite" id="SMUV_0000074801-mRNA-1"/>
    </source>
</evidence>
<organism evidence="2 3">
    <name type="scientific">Syphacia muris</name>
    <dbReference type="NCBI Taxonomy" id="451379"/>
    <lineage>
        <taxon>Eukaryota</taxon>
        <taxon>Metazoa</taxon>
        <taxon>Ecdysozoa</taxon>
        <taxon>Nematoda</taxon>
        <taxon>Chromadorea</taxon>
        <taxon>Rhabditida</taxon>
        <taxon>Spirurina</taxon>
        <taxon>Oxyuridomorpha</taxon>
        <taxon>Oxyuroidea</taxon>
        <taxon>Oxyuridae</taxon>
        <taxon>Syphacia</taxon>
    </lineage>
</organism>
<dbReference type="AlphaFoldDB" id="A0A0N5A9G9"/>
<dbReference type="Proteomes" id="UP000046393">
    <property type="component" value="Unplaced"/>
</dbReference>
<evidence type="ECO:0000256" key="1">
    <source>
        <dbReference type="SAM" id="Phobius"/>
    </source>
</evidence>
<accession>A0A0N5A9G9</accession>
<reference evidence="3" key="1">
    <citation type="submission" date="2017-02" db="UniProtKB">
        <authorList>
            <consortium name="WormBaseParasite"/>
        </authorList>
    </citation>
    <scope>IDENTIFICATION</scope>
</reference>
<protein>
    <submittedName>
        <fullName evidence="3">Cadherin domain-containing protein</fullName>
    </submittedName>
</protein>
<keyword evidence="1" id="KW-1133">Transmembrane helix</keyword>
<proteinExistence type="predicted"/>